<comment type="caution">
    <text evidence="1">The sequence shown here is derived from an EMBL/GenBank/DDBJ whole genome shotgun (WGS) entry which is preliminary data.</text>
</comment>
<dbReference type="EMBL" id="VSSQ01006729">
    <property type="protein sequence ID" value="MPM33683.1"/>
    <property type="molecule type" value="Genomic_DNA"/>
</dbReference>
<dbReference type="AlphaFoldDB" id="A0A644Z4P8"/>
<sequence length="86" mass="9774">MSHSVIIHRNGVGIERVGFDNIGSGSQVAAMNLFNNFRLRDRKQIVVPFLQLRCIFKPFATILLFRKFVALYHCPHCTVENEDAGV</sequence>
<proteinExistence type="predicted"/>
<accession>A0A644Z4P8</accession>
<evidence type="ECO:0000313" key="1">
    <source>
        <dbReference type="EMBL" id="MPM33683.1"/>
    </source>
</evidence>
<gene>
    <name evidence="1" type="ORF">SDC9_80261</name>
</gene>
<protein>
    <submittedName>
        <fullName evidence="1">Uncharacterized protein</fullName>
    </submittedName>
</protein>
<organism evidence="1">
    <name type="scientific">bioreactor metagenome</name>
    <dbReference type="NCBI Taxonomy" id="1076179"/>
    <lineage>
        <taxon>unclassified sequences</taxon>
        <taxon>metagenomes</taxon>
        <taxon>ecological metagenomes</taxon>
    </lineage>
</organism>
<name>A0A644Z4P8_9ZZZZ</name>
<reference evidence="1" key="1">
    <citation type="submission" date="2019-08" db="EMBL/GenBank/DDBJ databases">
        <authorList>
            <person name="Kucharzyk K."/>
            <person name="Murdoch R.W."/>
            <person name="Higgins S."/>
            <person name="Loffler F."/>
        </authorList>
    </citation>
    <scope>NUCLEOTIDE SEQUENCE</scope>
</reference>